<protein>
    <recommendedName>
        <fullName evidence="12">UDP-N-acetylmuramoyl-L-alanyl-D-glutamate--2,6-diaminopimelate ligase</fullName>
        <ecNumber evidence="12">6.3.2.13</ecNumber>
    </recommendedName>
    <alternativeName>
        <fullName evidence="12">Meso-A2pm-adding enzyme</fullName>
    </alternativeName>
    <alternativeName>
        <fullName evidence="12">Meso-diaminopimelate-adding enzyme</fullName>
    </alternativeName>
    <alternativeName>
        <fullName evidence="12">UDP-MurNAc-L-Ala-D-Glu:meso-diaminopimelate ligase</fullName>
    </alternativeName>
    <alternativeName>
        <fullName evidence="12">UDP-MurNAc-tripeptide synthetase</fullName>
    </alternativeName>
    <alternativeName>
        <fullName evidence="12">UDP-N-acetylmuramyl-tripeptide synthetase</fullName>
    </alternativeName>
</protein>
<keyword evidence="7 12" id="KW-0067">ATP-binding</keyword>
<gene>
    <name evidence="12" type="primary">murE</name>
    <name evidence="17" type="ORF">SAMN02745176_00855</name>
</gene>
<comment type="cofactor">
    <cofactor evidence="12">
        <name>Mg(2+)</name>
        <dbReference type="ChEBI" id="CHEBI:18420"/>
    </cofactor>
</comment>
<keyword evidence="6 12" id="KW-0547">Nucleotide-binding</keyword>
<keyword evidence="10 12" id="KW-0131">Cell cycle</keyword>
<keyword evidence="4 12" id="KW-0436">Ligase</keyword>
<evidence type="ECO:0000256" key="2">
    <source>
        <dbReference type="ARBA" id="ARBA00005898"/>
    </source>
</evidence>
<feature type="binding site" evidence="12">
    <location>
        <position position="186"/>
    </location>
    <ligand>
        <name>UDP-N-acetyl-alpha-D-muramoyl-L-alanyl-D-glutamate</name>
        <dbReference type="ChEBI" id="CHEBI:83900"/>
    </ligand>
</feature>
<feature type="binding site" evidence="12">
    <location>
        <position position="178"/>
    </location>
    <ligand>
        <name>UDP-N-acetyl-alpha-D-muramoyl-L-alanyl-D-glutamate</name>
        <dbReference type="ChEBI" id="CHEBI:83900"/>
    </ligand>
</feature>
<feature type="binding site" evidence="12">
    <location>
        <begin position="151"/>
        <end position="152"/>
    </location>
    <ligand>
        <name>UDP-N-acetyl-alpha-D-muramoyl-L-alanyl-D-glutamate</name>
        <dbReference type="ChEBI" id="CHEBI:83900"/>
    </ligand>
</feature>
<dbReference type="NCBIfam" id="TIGR01085">
    <property type="entry name" value="murE"/>
    <property type="match status" value="1"/>
</dbReference>
<evidence type="ECO:0000256" key="8">
    <source>
        <dbReference type="ARBA" id="ARBA00022960"/>
    </source>
</evidence>
<feature type="domain" description="Mur ligase N-terminal catalytic" evidence="14">
    <location>
        <begin position="22"/>
        <end position="92"/>
    </location>
</feature>
<dbReference type="Pfam" id="PF02875">
    <property type="entry name" value="Mur_ligase_C"/>
    <property type="match status" value="1"/>
</dbReference>
<keyword evidence="18" id="KW-1185">Reference proteome</keyword>
<dbReference type="SUPFAM" id="SSF63418">
    <property type="entry name" value="MurE/MurF N-terminal domain"/>
    <property type="match status" value="1"/>
</dbReference>
<evidence type="ECO:0000313" key="17">
    <source>
        <dbReference type="EMBL" id="SHI62252.1"/>
    </source>
</evidence>
<dbReference type="GO" id="GO:0005737">
    <property type="term" value="C:cytoplasm"/>
    <property type="evidence" value="ECO:0007669"/>
    <property type="project" value="UniProtKB-SubCell"/>
</dbReference>
<evidence type="ECO:0000256" key="11">
    <source>
        <dbReference type="ARBA" id="ARBA00023316"/>
    </source>
</evidence>
<feature type="short sequence motif" description="Meso-diaminopimelate recognition motif" evidence="12">
    <location>
        <begin position="403"/>
        <end position="406"/>
    </location>
</feature>
<dbReference type="Gene3D" id="3.90.190.20">
    <property type="entry name" value="Mur ligase, C-terminal domain"/>
    <property type="match status" value="1"/>
</dbReference>
<evidence type="ECO:0000256" key="5">
    <source>
        <dbReference type="ARBA" id="ARBA00022618"/>
    </source>
</evidence>
<feature type="binding site" evidence="12">
    <location>
        <position position="379"/>
    </location>
    <ligand>
        <name>meso-2,6-diaminopimelate</name>
        <dbReference type="ChEBI" id="CHEBI:57791"/>
    </ligand>
</feature>
<dbReference type="PANTHER" id="PTHR23135">
    <property type="entry name" value="MUR LIGASE FAMILY MEMBER"/>
    <property type="match status" value="1"/>
</dbReference>
<evidence type="ECO:0000313" key="18">
    <source>
        <dbReference type="Proteomes" id="UP000184442"/>
    </source>
</evidence>
<keyword evidence="9 12" id="KW-0573">Peptidoglycan synthesis</keyword>
<dbReference type="InterPro" id="IPR004101">
    <property type="entry name" value="Mur_ligase_C"/>
</dbReference>
<sequence>MKLSKLLEDINVLRYSGDLTTEIKGITYDSRQVKNNYMFICIKGSSFDGHDYIDEAVEKGAVAIIVDKSIEKDKVAMVQVENSRMAMPIIGANFYGRPTEKLKLIGVTGTNGKTTTTYLIRSILQQAEKKTGLIGTISIDLGQYVIESSRTTPESLDLQRIFHDMVSNNAEYAVMEVSSHSLEFGRVDQCQFQIGIFTNLTQDHLDFHKNFENYRKAKEKLFYKTKKANIINIDDEHGRVIYRNIMDFDVPVITYGIDYVADIMAKDIKMDDSGIEFKLVTPDYETVIRSSIPGKFSVYNSLAAASATYVEGIDKDIISKGIENLKFVPGRSEVLPINKPYKMIIDYAHAPDGLENILKSIRNYAKGRIITVFGCGGDRDKAKRPIMGEIAGRLSDYCIITSDNPRSEDPNEIIAQIEEGIKNISCDYICIENRKDAIKHAMMMAKPSDIILLAGKGHETYQVLKDRVIDFDERVVVKELIEEGI</sequence>
<dbReference type="GO" id="GO:0009252">
    <property type="term" value="P:peptidoglycan biosynthetic process"/>
    <property type="evidence" value="ECO:0007669"/>
    <property type="project" value="UniProtKB-UniRule"/>
</dbReference>
<dbReference type="EC" id="6.3.2.13" evidence="12"/>
<dbReference type="OrthoDB" id="9800958at2"/>
<comment type="pathway">
    <text evidence="1 12 13">Cell wall biogenesis; peptidoglycan biosynthesis.</text>
</comment>
<dbReference type="SUPFAM" id="SSF53244">
    <property type="entry name" value="MurD-like peptide ligases, peptide-binding domain"/>
    <property type="match status" value="1"/>
</dbReference>
<dbReference type="InterPro" id="IPR018109">
    <property type="entry name" value="Folylpolyglutamate_synth_CS"/>
</dbReference>
<dbReference type="GO" id="GO:0008765">
    <property type="term" value="F:UDP-N-acetylmuramoylalanyl-D-glutamate-2,6-diaminopimelate ligase activity"/>
    <property type="evidence" value="ECO:0007669"/>
    <property type="project" value="UniProtKB-UniRule"/>
</dbReference>
<organism evidence="17 18">
    <name type="scientific">Lutispora thermophila DSM 19022</name>
    <dbReference type="NCBI Taxonomy" id="1122184"/>
    <lineage>
        <taxon>Bacteria</taxon>
        <taxon>Bacillati</taxon>
        <taxon>Bacillota</taxon>
        <taxon>Clostridia</taxon>
        <taxon>Lutisporales</taxon>
        <taxon>Lutisporaceae</taxon>
        <taxon>Lutispora</taxon>
    </lineage>
</organism>
<dbReference type="EMBL" id="FQZS01000005">
    <property type="protein sequence ID" value="SHI62252.1"/>
    <property type="molecule type" value="Genomic_DNA"/>
</dbReference>
<keyword evidence="3 12" id="KW-0963">Cytoplasm</keyword>
<dbReference type="AlphaFoldDB" id="A0A1M6CMI2"/>
<accession>A0A1M6CMI2</accession>
<dbReference type="NCBIfam" id="NF001126">
    <property type="entry name" value="PRK00139.1-4"/>
    <property type="match status" value="1"/>
</dbReference>
<dbReference type="GO" id="GO:0005524">
    <property type="term" value="F:ATP binding"/>
    <property type="evidence" value="ECO:0007669"/>
    <property type="project" value="UniProtKB-UniRule"/>
</dbReference>
<dbReference type="GO" id="GO:0004326">
    <property type="term" value="F:tetrahydrofolylpolyglutamate synthase activity"/>
    <property type="evidence" value="ECO:0007669"/>
    <property type="project" value="InterPro"/>
</dbReference>
<feature type="binding site" evidence="12">
    <location>
        <position position="455"/>
    </location>
    <ligand>
        <name>meso-2,6-diaminopimelate</name>
        <dbReference type="ChEBI" id="CHEBI:57791"/>
    </ligand>
</feature>
<feature type="binding site" evidence="12">
    <location>
        <begin position="403"/>
        <end position="406"/>
    </location>
    <ligand>
        <name>meso-2,6-diaminopimelate</name>
        <dbReference type="ChEBI" id="CHEBI:57791"/>
    </ligand>
</feature>
<dbReference type="GO" id="GO:0000287">
    <property type="term" value="F:magnesium ion binding"/>
    <property type="evidence" value="ECO:0007669"/>
    <property type="project" value="UniProtKB-UniRule"/>
</dbReference>
<comment type="caution">
    <text evidence="12">Lacks conserved residue(s) required for the propagation of feature annotation.</text>
</comment>
<evidence type="ECO:0000256" key="12">
    <source>
        <dbReference type="HAMAP-Rule" id="MF_00208"/>
    </source>
</evidence>
<evidence type="ECO:0000256" key="1">
    <source>
        <dbReference type="ARBA" id="ARBA00004752"/>
    </source>
</evidence>
<comment type="similarity">
    <text evidence="2 12">Belongs to the MurCDEF family. MurE subfamily.</text>
</comment>
<dbReference type="InterPro" id="IPR005761">
    <property type="entry name" value="UDP-N-AcMur-Glu-dNH2Pim_ligase"/>
</dbReference>
<evidence type="ECO:0000256" key="3">
    <source>
        <dbReference type="ARBA" id="ARBA00022490"/>
    </source>
</evidence>
<comment type="PTM">
    <text evidence="12">Carboxylation is probably crucial for Mg(2+) binding and, consequently, for the gamma-phosphate positioning of ATP.</text>
</comment>
<evidence type="ECO:0000259" key="14">
    <source>
        <dbReference type="Pfam" id="PF01225"/>
    </source>
</evidence>
<feature type="modified residue" description="N6-carboxylysine" evidence="12">
    <location>
        <position position="218"/>
    </location>
</feature>
<dbReference type="Gene3D" id="3.40.1390.10">
    <property type="entry name" value="MurE/MurF, N-terminal domain"/>
    <property type="match status" value="1"/>
</dbReference>
<dbReference type="NCBIfam" id="NF001124">
    <property type="entry name" value="PRK00139.1-2"/>
    <property type="match status" value="1"/>
</dbReference>
<evidence type="ECO:0000256" key="4">
    <source>
        <dbReference type="ARBA" id="ARBA00022598"/>
    </source>
</evidence>
<feature type="domain" description="Mur ligase C-terminal" evidence="15">
    <location>
        <begin position="330"/>
        <end position="457"/>
    </location>
</feature>
<dbReference type="UniPathway" id="UPA00219"/>
<dbReference type="Gene3D" id="3.40.1190.10">
    <property type="entry name" value="Mur-like, catalytic domain"/>
    <property type="match status" value="1"/>
</dbReference>
<dbReference type="InterPro" id="IPR035911">
    <property type="entry name" value="MurE/MurF_N"/>
</dbReference>
<dbReference type="RefSeq" id="WP_073024882.1">
    <property type="nucleotide sequence ID" value="NZ_FQZS01000005.1"/>
</dbReference>
<comment type="function">
    <text evidence="12">Catalyzes the addition of meso-diaminopimelic acid to the nucleotide precursor UDP-N-acetylmuramoyl-L-alanyl-D-glutamate (UMAG) in the biosynthesis of bacterial cell-wall peptidoglycan.</text>
</comment>
<evidence type="ECO:0000256" key="7">
    <source>
        <dbReference type="ARBA" id="ARBA00022840"/>
    </source>
</evidence>
<evidence type="ECO:0000256" key="6">
    <source>
        <dbReference type="ARBA" id="ARBA00022741"/>
    </source>
</evidence>
<dbReference type="Proteomes" id="UP000184442">
    <property type="component" value="Unassembled WGS sequence"/>
</dbReference>
<comment type="subcellular location">
    <subcellularLocation>
        <location evidence="12 13">Cytoplasm</location>
    </subcellularLocation>
</comment>
<dbReference type="PROSITE" id="PS01011">
    <property type="entry name" value="FOLYLPOLYGLU_SYNT_1"/>
    <property type="match status" value="1"/>
</dbReference>
<comment type="catalytic activity">
    <reaction evidence="12">
        <text>UDP-N-acetyl-alpha-D-muramoyl-L-alanyl-D-glutamate + meso-2,6-diaminopimelate + ATP = UDP-N-acetyl-alpha-D-muramoyl-L-alanyl-gamma-D-glutamyl-meso-2,6-diaminopimelate + ADP + phosphate + H(+)</text>
        <dbReference type="Rhea" id="RHEA:23676"/>
        <dbReference type="ChEBI" id="CHEBI:15378"/>
        <dbReference type="ChEBI" id="CHEBI:30616"/>
        <dbReference type="ChEBI" id="CHEBI:43474"/>
        <dbReference type="ChEBI" id="CHEBI:57791"/>
        <dbReference type="ChEBI" id="CHEBI:83900"/>
        <dbReference type="ChEBI" id="CHEBI:83905"/>
        <dbReference type="ChEBI" id="CHEBI:456216"/>
        <dbReference type="EC" id="6.3.2.13"/>
    </reaction>
</comment>
<dbReference type="STRING" id="1122184.SAMN02745176_00855"/>
<feature type="binding site" evidence="12">
    <location>
        <begin position="109"/>
        <end position="115"/>
    </location>
    <ligand>
        <name>ATP</name>
        <dbReference type="ChEBI" id="CHEBI:30616"/>
    </ligand>
</feature>
<feature type="domain" description="Mur ligase central" evidence="16">
    <location>
        <begin position="107"/>
        <end position="307"/>
    </location>
</feature>
<dbReference type="HAMAP" id="MF_00208">
    <property type="entry name" value="MurE"/>
    <property type="match status" value="1"/>
</dbReference>
<feature type="binding site" evidence="12">
    <location>
        <position position="30"/>
    </location>
    <ligand>
        <name>UDP-N-acetyl-alpha-D-muramoyl-L-alanyl-D-glutamate</name>
        <dbReference type="ChEBI" id="CHEBI:83900"/>
    </ligand>
</feature>
<dbReference type="InterPro" id="IPR036565">
    <property type="entry name" value="Mur-like_cat_sf"/>
</dbReference>
<feature type="binding site" evidence="12">
    <location>
        <position position="459"/>
    </location>
    <ligand>
        <name>meso-2,6-diaminopimelate</name>
        <dbReference type="ChEBI" id="CHEBI:57791"/>
    </ligand>
</feature>
<dbReference type="GO" id="GO:0008360">
    <property type="term" value="P:regulation of cell shape"/>
    <property type="evidence" value="ECO:0007669"/>
    <property type="project" value="UniProtKB-KW"/>
</dbReference>
<keyword evidence="11 12" id="KW-0961">Cell wall biogenesis/degradation</keyword>
<dbReference type="GO" id="GO:0071555">
    <property type="term" value="P:cell wall organization"/>
    <property type="evidence" value="ECO:0007669"/>
    <property type="project" value="UniProtKB-KW"/>
</dbReference>
<dbReference type="InterPro" id="IPR013221">
    <property type="entry name" value="Mur_ligase_cen"/>
</dbReference>
<dbReference type="PANTHER" id="PTHR23135:SF4">
    <property type="entry name" value="UDP-N-ACETYLMURAMOYL-L-ALANYL-D-GLUTAMATE--2,6-DIAMINOPIMELATE LIGASE MURE HOMOLOG, CHLOROPLASTIC"/>
    <property type="match status" value="1"/>
</dbReference>
<keyword evidence="5 12" id="KW-0132">Cell division</keyword>
<evidence type="ECO:0000256" key="10">
    <source>
        <dbReference type="ARBA" id="ARBA00023306"/>
    </source>
</evidence>
<dbReference type="InterPro" id="IPR000713">
    <property type="entry name" value="Mur_ligase_N"/>
</dbReference>
<reference evidence="17 18" key="1">
    <citation type="submission" date="2016-11" db="EMBL/GenBank/DDBJ databases">
        <authorList>
            <person name="Jaros S."/>
            <person name="Januszkiewicz K."/>
            <person name="Wedrychowicz H."/>
        </authorList>
    </citation>
    <scope>NUCLEOTIDE SEQUENCE [LARGE SCALE GENOMIC DNA]</scope>
    <source>
        <strain evidence="17 18">DSM 19022</strain>
    </source>
</reference>
<dbReference type="SUPFAM" id="SSF53623">
    <property type="entry name" value="MurD-like peptide ligases, catalytic domain"/>
    <property type="match status" value="1"/>
</dbReference>
<dbReference type="Pfam" id="PF08245">
    <property type="entry name" value="Mur_ligase_M"/>
    <property type="match status" value="1"/>
</dbReference>
<dbReference type="InterPro" id="IPR036615">
    <property type="entry name" value="Mur_ligase_C_dom_sf"/>
</dbReference>
<proteinExistence type="inferred from homology"/>
<evidence type="ECO:0000256" key="9">
    <source>
        <dbReference type="ARBA" id="ARBA00022984"/>
    </source>
</evidence>
<keyword evidence="12" id="KW-0460">Magnesium</keyword>
<evidence type="ECO:0000256" key="13">
    <source>
        <dbReference type="RuleBase" id="RU004135"/>
    </source>
</evidence>
<name>A0A1M6CMI2_9FIRM</name>
<dbReference type="GO" id="GO:0051301">
    <property type="term" value="P:cell division"/>
    <property type="evidence" value="ECO:0007669"/>
    <property type="project" value="UniProtKB-KW"/>
</dbReference>
<evidence type="ECO:0000259" key="15">
    <source>
        <dbReference type="Pfam" id="PF02875"/>
    </source>
</evidence>
<dbReference type="Pfam" id="PF01225">
    <property type="entry name" value="Mur_ligase"/>
    <property type="match status" value="1"/>
</dbReference>
<evidence type="ECO:0000259" key="16">
    <source>
        <dbReference type="Pfam" id="PF08245"/>
    </source>
</evidence>
<keyword evidence="8 12" id="KW-0133">Cell shape</keyword>